<feature type="domain" description="NTF2" evidence="2">
    <location>
        <begin position="17"/>
        <end position="209"/>
    </location>
</feature>
<protein>
    <recommendedName>
        <fullName evidence="2">NTF2 domain-containing protein</fullName>
    </recommendedName>
</protein>
<accession>A0A507AF31</accession>
<name>A0A507AF31_9PEZI</name>
<evidence type="ECO:0000256" key="1">
    <source>
        <dbReference type="SAM" id="MobiDB-lite"/>
    </source>
</evidence>
<dbReference type="OrthoDB" id="25408at2759"/>
<evidence type="ECO:0000313" key="4">
    <source>
        <dbReference type="Proteomes" id="UP000319257"/>
    </source>
</evidence>
<dbReference type="Gene3D" id="3.10.450.50">
    <property type="match status" value="1"/>
</dbReference>
<sequence length="210" mass="21892">MAGPVSEEAQVKITSEAAQTFIDWYYSALNDKKPLASFYVDSNTKYASAGVKSDISANGLHLAGGPAELEALLNKHAGQGQGTASRSERARYEVEGFDAQVVNPDFRVACPAHLLAGATAATSSENNSGGGGGGPAPRGRGAAVQAAAAASRVSIAVQVTGWVQYGASKESPRSTFNEVFVLVPNWDAVGPKAARGLKHWLIMSQNFRAL</sequence>
<dbReference type="RefSeq" id="XP_030988843.1">
    <property type="nucleotide sequence ID" value="XM_031133606.1"/>
</dbReference>
<comment type="caution">
    <text evidence="3">The sequence shown here is derived from an EMBL/GenBank/DDBJ whole genome shotgun (WGS) entry which is preliminary data.</text>
</comment>
<reference evidence="3 4" key="1">
    <citation type="submission" date="2019-06" db="EMBL/GenBank/DDBJ databases">
        <title>Draft genome sequence of the filamentous fungus Phialemoniopsis curvata isolated from diesel fuel.</title>
        <authorList>
            <person name="Varaljay V.A."/>
            <person name="Lyon W.J."/>
            <person name="Crouch A.L."/>
            <person name="Drake C.E."/>
            <person name="Hollomon J.M."/>
            <person name="Nadeau L.J."/>
            <person name="Nunn H.S."/>
            <person name="Stevenson B.S."/>
            <person name="Bojanowski C.L."/>
            <person name="Crookes-Goodson W.J."/>
        </authorList>
    </citation>
    <scope>NUCLEOTIDE SEQUENCE [LARGE SCALE GENOMIC DNA]</scope>
    <source>
        <strain evidence="3 4">D216</strain>
    </source>
</reference>
<organism evidence="3 4">
    <name type="scientific">Thyridium curvatum</name>
    <dbReference type="NCBI Taxonomy" id="1093900"/>
    <lineage>
        <taxon>Eukaryota</taxon>
        <taxon>Fungi</taxon>
        <taxon>Dikarya</taxon>
        <taxon>Ascomycota</taxon>
        <taxon>Pezizomycotina</taxon>
        <taxon>Sordariomycetes</taxon>
        <taxon>Sordariomycetidae</taxon>
        <taxon>Thyridiales</taxon>
        <taxon>Thyridiaceae</taxon>
        <taxon>Thyridium</taxon>
    </lineage>
</organism>
<evidence type="ECO:0000313" key="3">
    <source>
        <dbReference type="EMBL" id="TPX07132.1"/>
    </source>
</evidence>
<proteinExistence type="predicted"/>
<dbReference type="PROSITE" id="PS50177">
    <property type="entry name" value="NTF2_DOMAIN"/>
    <property type="match status" value="1"/>
</dbReference>
<dbReference type="AlphaFoldDB" id="A0A507AF31"/>
<gene>
    <name evidence="3" type="ORF">E0L32_010933</name>
</gene>
<dbReference type="InParanoid" id="A0A507AF31"/>
<evidence type="ECO:0000259" key="2">
    <source>
        <dbReference type="PROSITE" id="PS50177"/>
    </source>
</evidence>
<dbReference type="STRING" id="1093900.A0A507AF31"/>
<dbReference type="Proteomes" id="UP000319257">
    <property type="component" value="Unassembled WGS sequence"/>
</dbReference>
<keyword evidence="4" id="KW-1185">Reference proteome</keyword>
<feature type="region of interest" description="Disordered" evidence="1">
    <location>
        <begin position="120"/>
        <end position="140"/>
    </location>
</feature>
<dbReference type="InterPro" id="IPR018222">
    <property type="entry name" value="Nuclear_transport_factor_2_euk"/>
</dbReference>
<dbReference type="GeneID" id="41978380"/>
<dbReference type="EMBL" id="SKBQ01000094">
    <property type="protein sequence ID" value="TPX07132.1"/>
    <property type="molecule type" value="Genomic_DNA"/>
</dbReference>